<feature type="non-terminal residue" evidence="1">
    <location>
        <position position="1"/>
    </location>
</feature>
<sequence>KTNIPISPPEHPDGCLSYRNEGSLLDADHPANGVLFARRFTTKVFEKAGFGRHLVRINTHIFDYDFYDPLGDITHMISRV</sequence>
<dbReference type="Proteomes" id="UP001597203">
    <property type="component" value="Unassembled WGS sequence"/>
</dbReference>
<comment type="caution">
    <text evidence="1">The sequence shown here is derived from an EMBL/GenBank/DDBJ whole genome shotgun (WGS) entry which is preliminary data.</text>
</comment>
<evidence type="ECO:0000313" key="2">
    <source>
        <dbReference type="Proteomes" id="UP001597203"/>
    </source>
</evidence>
<organism evidence="1 2">
    <name type="scientific">Sphingobium olei</name>
    <dbReference type="NCBI Taxonomy" id="420955"/>
    <lineage>
        <taxon>Bacteria</taxon>
        <taxon>Pseudomonadati</taxon>
        <taxon>Pseudomonadota</taxon>
        <taxon>Alphaproteobacteria</taxon>
        <taxon>Sphingomonadales</taxon>
        <taxon>Sphingomonadaceae</taxon>
        <taxon>Sphingobium</taxon>
    </lineage>
</organism>
<name>A0ABW3NUS5_9SPHN</name>
<protein>
    <submittedName>
        <fullName evidence="1">Uncharacterized protein</fullName>
    </submittedName>
</protein>
<accession>A0ABW3NUS5</accession>
<gene>
    <name evidence="1" type="ORF">ACFQ24_04305</name>
</gene>
<evidence type="ECO:0000313" key="1">
    <source>
        <dbReference type="EMBL" id="MFD1104116.1"/>
    </source>
</evidence>
<dbReference type="EMBL" id="JBHTLS010000066">
    <property type="protein sequence ID" value="MFD1104116.1"/>
    <property type="molecule type" value="Genomic_DNA"/>
</dbReference>
<reference evidence="2" key="1">
    <citation type="journal article" date="2019" name="Int. J. Syst. Evol. Microbiol.">
        <title>The Global Catalogue of Microorganisms (GCM) 10K type strain sequencing project: providing services to taxonomists for standard genome sequencing and annotation.</title>
        <authorList>
            <consortium name="The Broad Institute Genomics Platform"/>
            <consortium name="The Broad Institute Genome Sequencing Center for Infectious Disease"/>
            <person name="Wu L."/>
            <person name="Ma J."/>
        </authorList>
    </citation>
    <scope>NUCLEOTIDE SEQUENCE [LARGE SCALE GENOMIC DNA]</scope>
    <source>
        <strain evidence="2">CCUG 54329</strain>
    </source>
</reference>
<dbReference type="RefSeq" id="WP_380909249.1">
    <property type="nucleotide sequence ID" value="NZ_JBHTLS010000066.1"/>
</dbReference>
<proteinExistence type="predicted"/>
<keyword evidence="2" id="KW-1185">Reference proteome</keyword>